<feature type="compositionally biased region" description="Low complexity" evidence="1">
    <location>
        <begin position="39"/>
        <end position="51"/>
    </location>
</feature>
<accession>A0A448YYR9</accession>
<dbReference type="OrthoDB" id="48327at2759"/>
<sequence>MATAVAQSTVKNGEQAQNETINGKPGSPEEKKEDDKRSAPSASTPKKASMPEGSVLPVNMPASMMTPNNRPPSRSSLSVQSAGSTGGRTTTSVSRRGGRTRSRSPTGHIHSYNARPPSTTPSVPSEVVPQSPRNPSAAAAAAAAAAKSFRNPGSLGEDKTLTLGIHLVSNPRSDLLLLLRRAIPEGHHQVDSRSSDHLLQCLLVIGVDHLRDIMIHTTEAGIRRLLITTTKTEGEVLPHQEEATIHSHLPWDRMGDHTLEIAIRNLNNSMDTIPTIEMHHLEGDILRMVAEENTGEVAITVVDINQAPVVQGVDHPAMGLLKVGNTIDSTLGAVAIAIYLLITTVVVDHLLQGILRGVAEHPIPEITMVITHLIAMVIQIIEVVHLRITHHHLPGEGLLLVTLITTTITPNINNKHQKGKETVQNLQGHIKAPNSNSHHKNINSNSHDSRSGSAASVFRGRPGPPSSQPNASNGASSSNNPKSILDALETPSNSFEEKKCSRSDGKEQELAQGVSKIQEQLSPDDPPKIRNNNASNGNGMNFDPQPSPKSHTGGAMSPPQLTNSLDMAPSFSLFNQSFDSLGDTAQFFNVGGALDSTMLNSSTSFELKPSGSRSPIQTAGSSSDNYLQLSASNGTFKLNASMSGALFGMSPSNSFGNGPTSSFSANPPKMTQVLGGNNDHGQSSPSQVLDMYQQSKSGNGGEEVDLRLSASIGSPMIGQSGSYSSSLPFATGVETGPQQPSLVGRSSDRRSHLSPRPQRSHAFQSPSSSSQHHHQGYRPQRPSSYGPPNKDGTPRFYNFLRKNKDAFVDMTFLMPKLKPFVMEAKATMGGNIKELSNENTPKRGQSRSSSRYDREPTPAESQIARRRIVSAVCAFGGSFTGSRVSYPAASPATSGNVADKTKSSSNSSNAQSIFREKSGEPKTVTPNSSSSSSAAAESAVGRASREQSRYDGALPTRYYESDNRLSWEFEENPPIGPDKVDPGSVMYCRLTSNQDDDDGEEGTPKKRRTEGERDAADGSDDEDGTEDPSGDSSKKGKGGKGDSQKMRYRCKLCGQPKTNHVCPYQQSLVRNIGVMVHPAVNAFAAAEPGKLAPALSEMNNLAISAARVQAENGTLGGHSDTSPSRPTPDRSSSRGSNSQIDADGVSSAAQVTPENLRSGASSRGNGDLGTPQRSRAGTPGSSSSHHRRGGHTPASSRKKRSHAKMNGSAGDQTDLLFVEEMELKTSQFRTITPSKVVSENPDAFTYPALPLPYAQRKRLSDNLFSLSKEIPQLTDECASVLREARERDLWDLAVAELMTQVVVVVHCNDGDYCFEGLRRYLLTLGFTC</sequence>
<feature type="compositionally biased region" description="Acidic residues" evidence="1">
    <location>
        <begin position="1017"/>
        <end position="1029"/>
    </location>
</feature>
<feature type="region of interest" description="Disordered" evidence="1">
    <location>
        <begin position="832"/>
        <end position="863"/>
    </location>
</feature>
<dbReference type="Proteomes" id="UP000291116">
    <property type="component" value="Unassembled WGS sequence"/>
</dbReference>
<feature type="region of interest" description="Disordered" evidence="1">
    <location>
        <begin position="728"/>
        <end position="797"/>
    </location>
</feature>
<organism evidence="2 3">
    <name type="scientific">Pseudo-nitzschia multistriata</name>
    <dbReference type="NCBI Taxonomy" id="183589"/>
    <lineage>
        <taxon>Eukaryota</taxon>
        <taxon>Sar</taxon>
        <taxon>Stramenopiles</taxon>
        <taxon>Ochrophyta</taxon>
        <taxon>Bacillariophyta</taxon>
        <taxon>Bacillariophyceae</taxon>
        <taxon>Bacillariophycidae</taxon>
        <taxon>Bacillariales</taxon>
        <taxon>Bacillariaceae</taxon>
        <taxon>Pseudo-nitzschia</taxon>
    </lineage>
</organism>
<evidence type="ECO:0000313" key="2">
    <source>
        <dbReference type="EMBL" id="VEU34951.1"/>
    </source>
</evidence>
<dbReference type="EMBL" id="CAACVS010000044">
    <property type="protein sequence ID" value="VEU34951.1"/>
    <property type="molecule type" value="Genomic_DNA"/>
</dbReference>
<feature type="compositionally biased region" description="Low complexity" evidence="1">
    <location>
        <begin position="531"/>
        <end position="541"/>
    </location>
</feature>
<feature type="compositionally biased region" description="Low complexity" evidence="1">
    <location>
        <begin position="928"/>
        <end position="942"/>
    </location>
</feature>
<feature type="region of interest" description="Disordered" evidence="1">
    <location>
        <begin position="430"/>
        <end position="564"/>
    </location>
</feature>
<feature type="region of interest" description="Disordered" evidence="1">
    <location>
        <begin position="658"/>
        <end position="702"/>
    </location>
</feature>
<gene>
    <name evidence="2" type="ORF">PSNMU_V1.4_AUG-EV-PASAV3_0016730</name>
</gene>
<feature type="compositionally biased region" description="Low complexity" evidence="1">
    <location>
        <begin position="468"/>
        <end position="481"/>
    </location>
</feature>
<keyword evidence="3" id="KW-1185">Reference proteome</keyword>
<feature type="compositionally biased region" description="Polar residues" evidence="1">
    <location>
        <begin position="679"/>
        <end position="697"/>
    </location>
</feature>
<feature type="compositionally biased region" description="Basic and acidic residues" evidence="1">
    <location>
        <begin position="27"/>
        <end position="38"/>
    </location>
</feature>
<feature type="compositionally biased region" description="Low complexity" evidence="1">
    <location>
        <begin position="116"/>
        <end position="139"/>
    </location>
</feature>
<feature type="compositionally biased region" description="Basic residues" evidence="1">
    <location>
        <begin position="1184"/>
        <end position="1203"/>
    </location>
</feature>
<reference evidence="2 3" key="1">
    <citation type="submission" date="2019-01" db="EMBL/GenBank/DDBJ databases">
        <authorList>
            <person name="Ferrante I. M."/>
        </authorList>
    </citation>
    <scope>NUCLEOTIDE SEQUENCE [LARGE SCALE GENOMIC DNA]</scope>
    <source>
        <strain evidence="2 3">B856</strain>
    </source>
</reference>
<feature type="region of interest" description="Disordered" evidence="1">
    <location>
        <begin position="1113"/>
        <end position="1213"/>
    </location>
</feature>
<evidence type="ECO:0000313" key="3">
    <source>
        <dbReference type="Proteomes" id="UP000291116"/>
    </source>
</evidence>
<feature type="compositionally biased region" description="Polar residues" evidence="1">
    <location>
        <begin position="837"/>
        <end position="849"/>
    </location>
</feature>
<name>A0A448YYR9_9STRA</name>
<proteinExistence type="predicted"/>
<evidence type="ECO:0000256" key="1">
    <source>
        <dbReference type="SAM" id="MobiDB-lite"/>
    </source>
</evidence>
<feature type="compositionally biased region" description="Low complexity" evidence="1">
    <location>
        <begin position="760"/>
        <end position="770"/>
    </location>
</feature>
<protein>
    <submittedName>
        <fullName evidence="2">Uncharacterized protein</fullName>
    </submittedName>
</protein>
<feature type="compositionally biased region" description="Polar residues" evidence="1">
    <location>
        <begin position="1"/>
        <end position="21"/>
    </location>
</feature>
<feature type="region of interest" description="Disordered" evidence="1">
    <location>
        <begin position="969"/>
        <end position="1044"/>
    </location>
</feature>
<feature type="region of interest" description="Disordered" evidence="1">
    <location>
        <begin position="602"/>
        <end position="622"/>
    </location>
</feature>
<feature type="compositionally biased region" description="Basic and acidic residues" evidence="1">
    <location>
        <begin position="495"/>
        <end position="509"/>
    </location>
</feature>
<feature type="region of interest" description="Disordered" evidence="1">
    <location>
        <begin position="1"/>
        <end position="139"/>
    </location>
</feature>
<feature type="compositionally biased region" description="Polar residues" evidence="1">
    <location>
        <begin position="1147"/>
        <end position="1164"/>
    </location>
</feature>
<feature type="region of interest" description="Disordered" evidence="1">
    <location>
        <begin position="884"/>
        <end position="955"/>
    </location>
</feature>
<feature type="compositionally biased region" description="Low complexity" evidence="1">
    <location>
        <begin position="67"/>
        <end position="95"/>
    </location>
</feature>